<evidence type="ECO:0000313" key="7">
    <source>
        <dbReference type="EMBL" id="ELY57495.1"/>
    </source>
</evidence>
<dbReference type="OrthoDB" id="53394at2157"/>
<feature type="domain" description="DUF8108" evidence="6">
    <location>
        <begin position="149"/>
        <end position="207"/>
    </location>
</feature>
<accession>L9X726</accession>
<evidence type="ECO:0000259" key="6">
    <source>
        <dbReference type="Pfam" id="PF26440"/>
    </source>
</evidence>
<keyword evidence="8" id="KW-1185">Reference proteome</keyword>
<organism evidence="7 8">
    <name type="scientific">Natronolimnohabitans innermongolicus JCM 12255</name>
    <dbReference type="NCBI Taxonomy" id="1227499"/>
    <lineage>
        <taxon>Archaea</taxon>
        <taxon>Methanobacteriati</taxon>
        <taxon>Methanobacteriota</taxon>
        <taxon>Stenosarchaea group</taxon>
        <taxon>Halobacteria</taxon>
        <taxon>Halobacteriales</taxon>
        <taxon>Natrialbaceae</taxon>
        <taxon>Natronolimnohabitans</taxon>
    </lineage>
</organism>
<gene>
    <name evidence="7" type="ORF">C493_08416</name>
</gene>
<dbReference type="Pfam" id="PF26438">
    <property type="entry name" value="DUF8108_N"/>
    <property type="match status" value="1"/>
</dbReference>
<feature type="region of interest" description="Disordered" evidence="1">
    <location>
        <begin position="37"/>
        <end position="64"/>
    </location>
</feature>
<dbReference type="Pfam" id="PF26440">
    <property type="entry name" value="DUF8108_M"/>
    <property type="match status" value="1"/>
</dbReference>
<dbReference type="STRING" id="1227499.C493_08416"/>
<dbReference type="Pfam" id="PF13240">
    <property type="entry name" value="Zn_Ribbon_1"/>
    <property type="match status" value="1"/>
</dbReference>
<keyword evidence="2" id="KW-0472">Membrane</keyword>
<dbReference type="Pfam" id="PF26413">
    <property type="entry name" value="DUF8108"/>
    <property type="match status" value="1"/>
</dbReference>
<evidence type="ECO:0000313" key="8">
    <source>
        <dbReference type="Proteomes" id="UP000011602"/>
    </source>
</evidence>
<keyword evidence="2" id="KW-0812">Transmembrane</keyword>
<proteinExistence type="predicted"/>
<evidence type="ECO:0000256" key="2">
    <source>
        <dbReference type="SAM" id="Phobius"/>
    </source>
</evidence>
<name>L9X726_9EURY</name>
<evidence type="ECO:0000259" key="3">
    <source>
        <dbReference type="Pfam" id="PF13240"/>
    </source>
</evidence>
<dbReference type="AlphaFoldDB" id="L9X726"/>
<feature type="region of interest" description="Disordered" evidence="1">
    <location>
        <begin position="285"/>
        <end position="323"/>
    </location>
</feature>
<dbReference type="InterPro" id="IPR026870">
    <property type="entry name" value="Zinc_ribbon_dom"/>
</dbReference>
<dbReference type="eggNOG" id="arCOG09569">
    <property type="taxonomic scope" value="Archaea"/>
</dbReference>
<sequence>MDEDPRSSRAGESPRYCSQCGSALESAMNYCPNCGTPVGADEGTGVSKTHSSDGERSADETTDRDRDVLEYRIAEAMRDGWELEHDFGDHAVMIRRTVGDLDEHVAVAILTIWFTMGMGNVAWGAYRYFGSPERIVLRADGIEGKIDDDDDASRSVLLGRITAVFCWLVAAAVAAVAVQFGVAGIGYLFLALALAFAIMGTVSLPSVNRRLEGRRSITANGRVRSVDERTVVDYDRPCSACGAAVGRGLERTYRKEFCLLGVPLSRSEGRNYYCRECATGADASVRSRTAEGKSAADFESSRSLETDANRNRETEAETERESS</sequence>
<dbReference type="InterPro" id="IPR058962">
    <property type="entry name" value="DUF8108_N"/>
</dbReference>
<dbReference type="EMBL" id="AOHZ01000041">
    <property type="protein sequence ID" value="ELY57495.1"/>
    <property type="molecule type" value="Genomic_DNA"/>
</dbReference>
<reference evidence="7 8" key="1">
    <citation type="journal article" date="2014" name="PLoS Genet.">
        <title>Phylogenetically driven sequencing of extremely halophilic archaea reveals strategies for static and dynamic osmo-response.</title>
        <authorList>
            <person name="Becker E.A."/>
            <person name="Seitzer P.M."/>
            <person name="Tritt A."/>
            <person name="Larsen D."/>
            <person name="Krusor M."/>
            <person name="Yao A.I."/>
            <person name="Wu D."/>
            <person name="Madern D."/>
            <person name="Eisen J.A."/>
            <person name="Darling A.E."/>
            <person name="Facciotti M.T."/>
        </authorList>
    </citation>
    <scope>NUCLEOTIDE SEQUENCE [LARGE SCALE GENOMIC DNA]</scope>
    <source>
        <strain evidence="7 8">JCM 12255</strain>
    </source>
</reference>
<dbReference type="InterPro" id="IPR058421">
    <property type="entry name" value="DUF8108_C"/>
</dbReference>
<comment type="caution">
    <text evidence="7">The sequence shown here is derived from an EMBL/GenBank/DDBJ whole genome shotgun (WGS) entry which is preliminary data.</text>
</comment>
<feature type="compositionally biased region" description="Basic and acidic residues" evidence="1">
    <location>
        <begin position="288"/>
        <end position="323"/>
    </location>
</feature>
<protein>
    <submittedName>
        <fullName evidence="7">Uncharacterized protein</fullName>
    </submittedName>
</protein>
<dbReference type="Proteomes" id="UP000011602">
    <property type="component" value="Unassembled WGS sequence"/>
</dbReference>
<feature type="transmembrane region" description="Helical" evidence="2">
    <location>
        <begin position="187"/>
        <end position="207"/>
    </location>
</feature>
<dbReference type="RefSeq" id="WP_007258982.1">
    <property type="nucleotide sequence ID" value="NZ_AOHZ01000041.1"/>
</dbReference>
<keyword evidence="2" id="KW-1133">Transmembrane helix</keyword>
<evidence type="ECO:0000259" key="5">
    <source>
        <dbReference type="Pfam" id="PF26438"/>
    </source>
</evidence>
<evidence type="ECO:0000256" key="1">
    <source>
        <dbReference type="SAM" id="MobiDB-lite"/>
    </source>
</evidence>
<feature type="domain" description="DUF8108" evidence="4">
    <location>
        <begin position="213"/>
        <end position="278"/>
    </location>
</feature>
<evidence type="ECO:0000259" key="4">
    <source>
        <dbReference type="Pfam" id="PF26413"/>
    </source>
</evidence>
<feature type="transmembrane region" description="Helical" evidence="2">
    <location>
        <begin position="105"/>
        <end position="126"/>
    </location>
</feature>
<feature type="domain" description="Zinc-ribbon" evidence="3">
    <location>
        <begin position="16"/>
        <end position="38"/>
    </location>
</feature>
<feature type="compositionally biased region" description="Basic and acidic residues" evidence="1">
    <location>
        <begin position="50"/>
        <end position="64"/>
    </location>
</feature>
<feature type="transmembrane region" description="Helical" evidence="2">
    <location>
        <begin position="161"/>
        <end position="181"/>
    </location>
</feature>
<dbReference type="InterPro" id="IPR058963">
    <property type="entry name" value="DUF8108_M"/>
</dbReference>
<feature type="domain" description="DUF8108" evidence="5">
    <location>
        <begin position="65"/>
        <end position="137"/>
    </location>
</feature>